<evidence type="ECO:0000313" key="2">
    <source>
        <dbReference type="Proteomes" id="UP000193623"/>
    </source>
</evidence>
<gene>
    <name evidence="1" type="ORF">PSJ8397_00808</name>
</gene>
<dbReference type="Proteomes" id="UP000193623">
    <property type="component" value="Unassembled WGS sequence"/>
</dbReference>
<protein>
    <recommendedName>
        <fullName evidence="3">Phospholipase D</fullName>
    </recommendedName>
</protein>
<sequence length="277" mass="31473">MGFYVIAHRVNDATKLRRALQAGANALEIDITRKADRYKAWHGSEIIDWNSANLEPHLDAVARAISRPANSNVSLLILDLKYNQNAKIEARHINEIRQIVTDHVLTPINGPNPRPDRGLFALYTVSRPYRRIFDDAMAIEGLSDHEGVNLDAVSYSRTDRMSPRSALRWRDRSRAVPLRNFMYSAGISATSHSRQAKRDLQEAQRIGAAGGDDQMSTYAWTFNRANNASHWVRDYALDGIMGNMARNFRHLAGDPGYYGLETRLHTREMTPPFQRPF</sequence>
<dbReference type="GO" id="GO:0006629">
    <property type="term" value="P:lipid metabolic process"/>
    <property type="evidence" value="ECO:0007669"/>
    <property type="project" value="InterPro"/>
</dbReference>
<evidence type="ECO:0000313" key="1">
    <source>
        <dbReference type="EMBL" id="SLN21043.1"/>
    </source>
</evidence>
<dbReference type="EMBL" id="FWFT01000001">
    <property type="protein sequence ID" value="SLN21043.1"/>
    <property type="molecule type" value="Genomic_DNA"/>
</dbReference>
<dbReference type="InterPro" id="IPR017946">
    <property type="entry name" value="PLC-like_Pdiesterase_TIM-brl"/>
</dbReference>
<accession>A0A1Y5RRT6</accession>
<organism evidence="1 2">
    <name type="scientific">Pseudooctadecabacter jejudonensis</name>
    <dbReference type="NCBI Taxonomy" id="1391910"/>
    <lineage>
        <taxon>Bacteria</taxon>
        <taxon>Pseudomonadati</taxon>
        <taxon>Pseudomonadota</taxon>
        <taxon>Alphaproteobacteria</taxon>
        <taxon>Rhodobacterales</taxon>
        <taxon>Paracoccaceae</taxon>
        <taxon>Pseudooctadecabacter</taxon>
    </lineage>
</organism>
<proteinExistence type="predicted"/>
<name>A0A1Y5RRT6_9RHOB</name>
<evidence type="ECO:0008006" key="3">
    <source>
        <dbReference type="Google" id="ProtNLM"/>
    </source>
</evidence>
<reference evidence="1 2" key="1">
    <citation type="submission" date="2017-03" db="EMBL/GenBank/DDBJ databases">
        <authorList>
            <person name="Afonso C.L."/>
            <person name="Miller P.J."/>
            <person name="Scott M.A."/>
            <person name="Spackman E."/>
            <person name="Goraichik I."/>
            <person name="Dimitrov K.M."/>
            <person name="Suarez D.L."/>
            <person name="Swayne D.E."/>
        </authorList>
    </citation>
    <scope>NUCLEOTIDE SEQUENCE [LARGE SCALE GENOMIC DNA]</scope>
    <source>
        <strain evidence="1 2">CECT 8397</strain>
    </source>
</reference>
<dbReference type="AlphaFoldDB" id="A0A1Y5RRT6"/>
<keyword evidence="2" id="KW-1185">Reference proteome</keyword>
<dbReference type="Gene3D" id="3.20.20.190">
    <property type="entry name" value="Phosphatidylinositol (PI) phosphodiesterase"/>
    <property type="match status" value="1"/>
</dbReference>
<dbReference type="GO" id="GO:0008081">
    <property type="term" value="F:phosphoric diester hydrolase activity"/>
    <property type="evidence" value="ECO:0007669"/>
    <property type="project" value="InterPro"/>
</dbReference>
<dbReference type="RefSeq" id="WP_085863224.1">
    <property type="nucleotide sequence ID" value="NZ_FWFT01000001.1"/>
</dbReference>